<sequence>MILHRNLEFVQKSLKALFDIDGEVVALSYLPLAHIYERFVEIFIMSVGGQIGFFSNILNVVADMQTLKPSMFMSVPRLLNRIFDSVAAITIYAPGIRGAIARRAVADKVANMQAGKGNTHTVWDRVVFKKVRDILGGNVQLINTGSAPIEKKVLEFLRVAFCCHVSEGWGQTESTGYGIVTVKGETVGLRVGIPQYGVEVKLMDIPDMDYLVTDKPFPRGELMVRGGLVFGGYYKDQEKTDQTILEGGWLATGDVAQFNADGTISIIDRKKSIFKLSQGEYIAPENLENIFTNNLLILQMFVHGDSLQSTLVSVIVPDPDKFVPWARKIIGNNGASFEELCKSLQVTTAMHKVIMEDAKRAKLQGYEIPKALKLEHRPFDIEGNQILTPTFKLKRNVAAEYYRKDIDQ</sequence>
<organism evidence="1 2">
    <name type="scientific">Linderina macrospora</name>
    <dbReference type="NCBI Taxonomy" id="4868"/>
    <lineage>
        <taxon>Eukaryota</taxon>
        <taxon>Fungi</taxon>
        <taxon>Fungi incertae sedis</taxon>
        <taxon>Zoopagomycota</taxon>
        <taxon>Kickxellomycotina</taxon>
        <taxon>Kickxellomycetes</taxon>
        <taxon>Kickxellales</taxon>
        <taxon>Kickxellaceae</taxon>
        <taxon>Linderina</taxon>
    </lineage>
</organism>
<comment type="caution">
    <text evidence="1">The sequence shown here is derived from an EMBL/GenBank/DDBJ whole genome shotgun (WGS) entry which is preliminary data.</text>
</comment>
<keyword evidence="2" id="KW-1185">Reference proteome</keyword>
<evidence type="ECO:0000313" key="2">
    <source>
        <dbReference type="Proteomes" id="UP001150603"/>
    </source>
</evidence>
<reference evidence="1" key="1">
    <citation type="submission" date="2022-07" db="EMBL/GenBank/DDBJ databases">
        <title>Phylogenomic reconstructions and comparative analyses of Kickxellomycotina fungi.</title>
        <authorList>
            <person name="Reynolds N.K."/>
            <person name="Stajich J.E."/>
            <person name="Barry K."/>
            <person name="Grigoriev I.V."/>
            <person name="Crous P."/>
            <person name="Smith M.E."/>
        </authorList>
    </citation>
    <scope>NUCLEOTIDE SEQUENCE</scope>
    <source>
        <strain evidence="1">NRRL 5244</strain>
    </source>
</reference>
<protein>
    <submittedName>
        <fullName evidence="1">Medium-chain fatty acid-CoA ligase faa2</fullName>
        <ecNumber evidence="1">6.2.1.3</ecNumber>
    </submittedName>
</protein>
<dbReference type="Proteomes" id="UP001150603">
    <property type="component" value="Unassembled WGS sequence"/>
</dbReference>
<dbReference type="EMBL" id="JANBPW010005107">
    <property type="protein sequence ID" value="KAJ1933347.1"/>
    <property type="molecule type" value="Genomic_DNA"/>
</dbReference>
<name>A0ACC1J122_9FUNG</name>
<keyword evidence="1" id="KW-0436">Ligase</keyword>
<dbReference type="EC" id="6.2.1.3" evidence="1"/>
<evidence type="ECO:0000313" key="1">
    <source>
        <dbReference type="EMBL" id="KAJ1933347.1"/>
    </source>
</evidence>
<proteinExistence type="predicted"/>
<feature type="non-terminal residue" evidence="1">
    <location>
        <position position="408"/>
    </location>
</feature>
<accession>A0ACC1J122</accession>
<gene>
    <name evidence="1" type="primary">FAA2_14</name>
    <name evidence="1" type="ORF">FBU59_006055</name>
</gene>